<sequence>MRPNWFVAIPVESTIWLPQVLVDLPEECRGFDATDTHITLAFLGAMGEEKVDAVASVMRQINEPIYTASLGPLRALPSPKRISALSFELDEGRDEVADLMARWRDPLREAAGLAPESRDPLPHVTVARPIRKYKKAGREAALAWVASTQPPVLTLRLDRVALYTWAEDRRFCQFRTVVEHLFGV</sequence>
<name>A0A8A4TVN1_SULCO</name>
<evidence type="ECO:0000313" key="2">
    <source>
        <dbReference type="EMBL" id="QTD53042.1"/>
    </source>
</evidence>
<evidence type="ECO:0000313" key="3">
    <source>
        <dbReference type="Proteomes" id="UP000663929"/>
    </source>
</evidence>
<dbReference type="Proteomes" id="UP000663929">
    <property type="component" value="Chromosome"/>
</dbReference>
<reference evidence="2" key="1">
    <citation type="submission" date="2021-03" db="EMBL/GenBank/DDBJ databases">
        <title>Acanthopleuribacteraceae sp. M133.</title>
        <authorList>
            <person name="Wang G."/>
        </authorList>
    </citation>
    <scope>NUCLEOTIDE SEQUENCE</scope>
    <source>
        <strain evidence="2">M133</strain>
    </source>
</reference>
<evidence type="ECO:0000256" key="1">
    <source>
        <dbReference type="ARBA" id="ARBA00022801"/>
    </source>
</evidence>
<dbReference type="EMBL" id="CP071793">
    <property type="protein sequence ID" value="QTD53042.1"/>
    <property type="molecule type" value="Genomic_DNA"/>
</dbReference>
<dbReference type="PANTHER" id="PTHR35561:SF1">
    <property type="entry name" value="RNA 2',3'-CYCLIC PHOSPHODIESTERASE"/>
    <property type="match status" value="1"/>
</dbReference>
<dbReference type="GO" id="GO:0004113">
    <property type="term" value="F:2',3'-cyclic-nucleotide 3'-phosphodiesterase activity"/>
    <property type="evidence" value="ECO:0007669"/>
    <property type="project" value="InterPro"/>
</dbReference>
<dbReference type="InterPro" id="IPR004175">
    <property type="entry name" value="RNA_CPDase"/>
</dbReference>
<dbReference type="InterPro" id="IPR009097">
    <property type="entry name" value="Cyclic_Pdiesterase"/>
</dbReference>
<dbReference type="RefSeq" id="WP_237383141.1">
    <property type="nucleotide sequence ID" value="NZ_CP071793.1"/>
</dbReference>
<dbReference type="KEGG" id="scor:J3U87_11320"/>
<dbReference type="SUPFAM" id="SSF55144">
    <property type="entry name" value="LigT-like"/>
    <property type="match status" value="1"/>
</dbReference>
<organism evidence="2 3">
    <name type="scientific">Sulfidibacter corallicola</name>
    <dbReference type="NCBI Taxonomy" id="2818388"/>
    <lineage>
        <taxon>Bacteria</taxon>
        <taxon>Pseudomonadati</taxon>
        <taxon>Acidobacteriota</taxon>
        <taxon>Holophagae</taxon>
        <taxon>Acanthopleuribacterales</taxon>
        <taxon>Acanthopleuribacteraceae</taxon>
        <taxon>Sulfidibacter</taxon>
    </lineage>
</organism>
<keyword evidence="1" id="KW-0378">Hydrolase</keyword>
<dbReference type="PANTHER" id="PTHR35561">
    <property type="entry name" value="RNA 2',3'-CYCLIC PHOSPHODIESTERASE"/>
    <property type="match status" value="1"/>
</dbReference>
<evidence type="ECO:0008006" key="4">
    <source>
        <dbReference type="Google" id="ProtNLM"/>
    </source>
</evidence>
<dbReference type="Pfam" id="PF13563">
    <property type="entry name" value="2_5_RNA_ligase2"/>
    <property type="match status" value="1"/>
</dbReference>
<dbReference type="AlphaFoldDB" id="A0A8A4TVN1"/>
<dbReference type="Gene3D" id="3.90.1140.10">
    <property type="entry name" value="Cyclic phosphodiesterase"/>
    <property type="match status" value="1"/>
</dbReference>
<keyword evidence="3" id="KW-1185">Reference proteome</keyword>
<accession>A0A8A4TVN1</accession>
<dbReference type="GO" id="GO:0008664">
    <property type="term" value="F:RNA 2',3'-cyclic 3'-phosphodiesterase activity"/>
    <property type="evidence" value="ECO:0007669"/>
    <property type="project" value="InterPro"/>
</dbReference>
<protein>
    <recommendedName>
        <fullName evidence="4">RNA 2',3'-cyclic phosphodiesterase</fullName>
    </recommendedName>
</protein>
<proteinExistence type="predicted"/>
<gene>
    <name evidence="2" type="ORF">J3U87_11320</name>
</gene>